<evidence type="ECO:0000313" key="6">
    <source>
        <dbReference type="Proteomes" id="UP001642360"/>
    </source>
</evidence>
<keyword evidence="2" id="KW-0863">Zinc-finger</keyword>
<organism evidence="5 6">
    <name type="scientific">Ilex paraguariensis</name>
    <name type="common">yerba mate</name>
    <dbReference type="NCBI Taxonomy" id="185542"/>
    <lineage>
        <taxon>Eukaryota</taxon>
        <taxon>Viridiplantae</taxon>
        <taxon>Streptophyta</taxon>
        <taxon>Embryophyta</taxon>
        <taxon>Tracheophyta</taxon>
        <taxon>Spermatophyta</taxon>
        <taxon>Magnoliopsida</taxon>
        <taxon>eudicotyledons</taxon>
        <taxon>Gunneridae</taxon>
        <taxon>Pentapetalae</taxon>
        <taxon>asterids</taxon>
        <taxon>campanulids</taxon>
        <taxon>Aquifoliales</taxon>
        <taxon>Aquifoliaceae</taxon>
        <taxon>Ilex</taxon>
    </lineage>
</organism>
<accession>A0ABC8QYD7</accession>
<protein>
    <submittedName>
        <fullName evidence="5">Uncharacterized protein</fullName>
    </submittedName>
</protein>
<evidence type="ECO:0000313" key="5">
    <source>
        <dbReference type="EMBL" id="CAK9135328.1"/>
    </source>
</evidence>
<evidence type="ECO:0000256" key="4">
    <source>
        <dbReference type="SAM" id="Coils"/>
    </source>
</evidence>
<gene>
    <name evidence="5" type="ORF">ILEXP_LOCUS2274</name>
</gene>
<proteinExistence type="predicted"/>
<keyword evidence="3" id="KW-0862">Zinc</keyword>
<dbReference type="PANTHER" id="PTHR42647:SF10">
    <property type="entry name" value="F2G19.2"/>
    <property type="match status" value="1"/>
</dbReference>
<reference evidence="5 6" key="1">
    <citation type="submission" date="2024-02" db="EMBL/GenBank/DDBJ databases">
        <authorList>
            <person name="Vignale AGUSTIN F."/>
            <person name="Sosa J E."/>
            <person name="Modenutti C."/>
        </authorList>
    </citation>
    <scope>NUCLEOTIDE SEQUENCE [LARGE SCALE GENOMIC DNA]</scope>
</reference>
<dbReference type="EMBL" id="CAUOFW020000703">
    <property type="protein sequence ID" value="CAK9135328.1"/>
    <property type="molecule type" value="Genomic_DNA"/>
</dbReference>
<dbReference type="PANTHER" id="PTHR42647">
    <property type="entry name" value="SBP (S-RIBONUCLEASE BINDING PROTEIN) FAMILY PROTEIN"/>
    <property type="match status" value="1"/>
</dbReference>
<evidence type="ECO:0000256" key="2">
    <source>
        <dbReference type="ARBA" id="ARBA00022771"/>
    </source>
</evidence>
<keyword evidence="1" id="KW-0479">Metal-binding</keyword>
<dbReference type="AlphaFoldDB" id="A0ABC8QYD7"/>
<comment type="caution">
    <text evidence="5">The sequence shown here is derived from an EMBL/GenBank/DDBJ whole genome shotgun (WGS) entry which is preliminary data.</text>
</comment>
<evidence type="ECO:0000256" key="3">
    <source>
        <dbReference type="ARBA" id="ARBA00022833"/>
    </source>
</evidence>
<dbReference type="GO" id="GO:0008270">
    <property type="term" value="F:zinc ion binding"/>
    <property type="evidence" value="ECO:0007669"/>
    <property type="project" value="UniProtKB-KW"/>
</dbReference>
<sequence length="104" mass="12382">MQVHEFPSSAKVRPHYIGKGDRLRQGIPEKVQVNQLQTIPYIEEKVLPRFREKEVEVEDINKKNMEFELRMERLVAEASAWQQRAKYNDNMINILKINLQQVYA</sequence>
<feature type="coiled-coil region" evidence="4">
    <location>
        <begin position="57"/>
        <end position="84"/>
    </location>
</feature>
<evidence type="ECO:0000256" key="1">
    <source>
        <dbReference type="ARBA" id="ARBA00022723"/>
    </source>
</evidence>
<dbReference type="Proteomes" id="UP001642360">
    <property type="component" value="Unassembled WGS sequence"/>
</dbReference>
<keyword evidence="4" id="KW-0175">Coiled coil</keyword>
<keyword evidence="6" id="KW-1185">Reference proteome</keyword>
<name>A0ABC8QYD7_9AQUA</name>